<evidence type="ECO:0000256" key="5">
    <source>
        <dbReference type="ARBA" id="ARBA00022737"/>
    </source>
</evidence>
<sequence length="250" mass="28225">MEVEKFNHYEVESVTSKRHSIGEMLAAMQPQDGDDEQKFGPPVDFSFRDAHKMSDFTKATPRQGVHSYVTIPVTLPSIEPASSATPSGEKEQVADDDTKTKHVKYSSKAIRFSNNSISSFDGFATTLHAILQSTETLEWLDLSFNDLTKISEAILELSNLKVLYLHANVIDDMKQVDKLAGLPNLKTLTLHGNIIDGAKGYRQYVVTEIPQLQYFDFSRITKADRDKAVTWRQLKIIGHHKKKKKAEKKD</sequence>
<evidence type="ECO:0000313" key="7">
    <source>
        <dbReference type="EMBL" id="CAB3263554.1"/>
    </source>
</evidence>
<evidence type="ECO:0000256" key="3">
    <source>
        <dbReference type="ARBA" id="ARBA00022490"/>
    </source>
</evidence>
<dbReference type="EMBL" id="LR787692">
    <property type="protein sequence ID" value="CAB3263554.1"/>
    <property type="molecule type" value="mRNA"/>
</dbReference>
<dbReference type="InterPro" id="IPR001611">
    <property type="entry name" value="Leu-rich_rpt"/>
</dbReference>
<dbReference type="Pfam" id="PF14580">
    <property type="entry name" value="LRR_9"/>
    <property type="match status" value="1"/>
</dbReference>
<organism evidence="7">
    <name type="scientific">Phallusia mammillata</name>
    <dbReference type="NCBI Taxonomy" id="59560"/>
    <lineage>
        <taxon>Eukaryota</taxon>
        <taxon>Metazoa</taxon>
        <taxon>Chordata</taxon>
        <taxon>Tunicata</taxon>
        <taxon>Ascidiacea</taxon>
        <taxon>Phlebobranchia</taxon>
        <taxon>Ascidiidae</taxon>
        <taxon>Phallusia</taxon>
    </lineage>
</organism>
<keyword evidence="5" id="KW-0677">Repeat</keyword>
<evidence type="ECO:0000256" key="1">
    <source>
        <dbReference type="ARBA" id="ARBA00004496"/>
    </source>
</evidence>
<protein>
    <recommendedName>
        <fullName evidence="2">Leucine-rich repeat-containing protein 51</fullName>
    </recommendedName>
</protein>
<keyword evidence="3" id="KW-0963">Cytoplasm</keyword>
<feature type="region of interest" description="Disordered" evidence="6">
    <location>
        <begin position="79"/>
        <end position="100"/>
    </location>
</feature>
<dbReference type="GO" id="GO:0005737">
    <property type="term" value="C:cytoplasm"/>
    <property type="evidence" value="ECO:0007669"/>
    <property type="project" value="UniProtKB-SubCell"/>
</dbReference>
<comment type="subcellular location">
    <subcellularLocation>
        <location evidence="1">Cytoplasm</location>
    </subcellularLocation>
</comment>
<feature type="compositionally biased region" description="Basic and acidic residues" evidence="6">
    <location>
        <begin position="88"/>
        <end position="100"/>
    </location>
</feature>
<dbReference type="SUPFAM" id="SSF52058">
    <property type="entry name" value="L domain-like"/>
    <property type="match status" value="1"/>
</dbReference>
<reference evidence="7" key="1">
    <citation type="submission" date="2020-04" db="EMBL/GenBank/DDBJ databases">
        <authorList>
            <person name="Neveu A P."/>
        </authorList>
    </citation>
    <scope>NUCLEOTIDE SEQUENCE</scope>
    <source>
        <tissue evidence="7">Whole embryo</tissue>
    </source>
</reference>
<dbReference type="PROSITE" id="PS51450">
    <property type="entry name" value="LRR"/>
    <property type="match status" value="1"/>
</dbReference>
<evidence type="ECO:0000256" key="4">
    <source>
        <dbReference type="ARBA" id="ARBA00022614"/>
    </source>
</evidence>
<name>A0A6F9DJA6_9ASCI</name>
<dbReference type="PANTHER" id="PTHR46545:SF1">
    <property type="entry name" value="LEUCINE-RICH REPEAT-CONTAINING PROTEIN 51"/>
    <property type="match status" value="1"/>
</dbReference>
<proteinExistence type="evidence at transcript level"/>
<dbReference type="AlphaFoldDB" id="A0A6F9DJA6"/>
<dbReference type="Gene3D" id="3.80.10.10">
    <property type="entry name" value="Ribonuclease Inhibitor"/>
    <property type="match status" value="1"/>
</dbReference>
<dbReference type="PANTHER" id="PTHR46545">
    <property type="entry name" value="LEUCINE-RICH REPEAT-CONTAINING PROTEIN 51"/>
    <property type="match status" value="1"/>
</dbReference>
<keyword evidence="4" id="KW-0433">Leucine-rich repeat</keyword>
<evidence type="ECO:0000256" key="6">
    <source>
        <dbReference type="SAM" id="MobiDB-lite"/>
    </source>
</evidence>
<dbReference type="InterPro" id="IPR032675">
    <property type="entry name" value="LRR_dom_sf"/>
</dbReference>
<evidence type="ECO:0000256" key="2">
    <source>
        <dbReference type="ARBA" id="ARBA00014223"/>
    </source>
</evidence>
<gene>
    <name evidence="7" type="primary">Lrtomt-006</name>
</gene>
<accession>A0A6F9DJA6</accession>